<dbReference type="Pfam" id="PF13670">
    <property type="entry name" value="PepSY_2"/>
    <property type="match status" value="1"/>
</dbReference>
<accession>A0ABU8L3T3</accession>
<evidence type="ECO:0000313" key="4">
    <source>
        <dbReference type="Proteomes" id="UP001387293"/>
    </source>
</evidence>
<feature type="signal peptide" evidence="1">
    <location>
        <begin position="1"/>
        <end position="21"/>
    </location>
</feature>
<reference evidence="3 4" key="1">
    <citation type="submission" date="2022-12" db="EMBL/GenBank/DDBJ databases">
        <authorList>
            <person name="Muema E."/>
        </authorList>
    </citation>
    <scope>NUCLEOTIDE SEQUENCE [LARGE SCALE GENOMIC DNA]</scope>
    <source>
        <strain evidence="4">1326</strain>
    </source>
</reference>
<feature type="domain" description="PepSY" evidence="2">
    <location>
        <begin position="5"/>
        <end position="84"/>
    </location>
</feature>
<protein>
    <submittedName>
        <fullName evidence="3">PepSY domain-containing protein</fullName>
    </submittedName>
</protein>
<sequence length="92" mass="9787">MKTMIFATLMLSAAGIATAFAGNKCDVPADQWQPAEALQSKLEAQGWKVRNIKSESGCYEAYAVDGKGKRVETMFDPKTLAPVGSDADGDEG</sequence>
<evidence type="ECO:0000313" key="3">
    <source>
        <dbReference type="EMBL" id="MEI9412223.1"/>
    </source>
</evidence>
<name>A0ABU8L3T3_9HYPH</name>
<dbReference type="EMBL" id="JAPYKS010000024">
    <property type="protein sequence ID" value="MEI9412223.1"/>
    <property type="molecule type" value="Genomic_DNA"/>
</dbReference>
<gene>
    <name evidence="3" type="ORF">O7A60_26205</name>
</gene>
<keyword evidence="4" id="KW-1185">Reference proteome</keyword>
<evidence type="ECO:0000256" key="1">
    <source>
        <dbReference type="SAM" id="SignalP"/>
    </source>
</evidence>
<proteinExistence type="predicted"/>
<organism evidence="3 4">
    <name type="scientific">Mesorhizobium salmacidum</name>
    <dbReference type="NCBI Taxonomy" id="3015171"/>
    <lineage>
        <taxon>Bacteria</taxon>
        <taxon>Pseudomonadati</taxon>
        <taxon>Pseudomonadota</taxon>
        <taxon>Alphaproteobacteria</taxon>
        <taxon>Hyphomicrobiales</taxon>
        <taxon>Phyllobacteriaceae</taxon>
        <taxon>Mesorhizobium</taxon>
    </lineage>
</organism>
<dbReference type="InterPro" id="IPR025711">
    <property type="entry name" value="PepSY"/>
</dbReference>
<feature type="chain" id="PRO_5047496254" evidence="1">
    <location>
        <begin position="22"/>
        <end position="92"/>
    </location>
</feature>
<dbReference type="Proteomes" id="UP001387293">
    <property type="component" value="Unassembled WGS sequence"/>
</dbReference>
<comment type="caution">
    <text evidence="3">The sequence shown here is derived from an EMBL/GenBank/DDBJ whole genome shotgun (WGS) entry which is preliminary data.</text>
</comment>
<keyword evidence="1" id="KW-0732">Signal</keyword>
<evidence type="ECO:0000259" key="2">
    <source>
        <dbReference type="Pfam" id="PF13670"/>
    </source>
</evidence>
<dbReference type="RefSeq" id="WP_337108643.1">
    <property type="nucleotide sequence ID" value="NZ_JAPYKS010000024.1"/>
</dbReference>